<keyword evidence="3" id="KW-0378">Hydrolase</keyword>
<dbReference type="EMBL" id="JAENIL010000018">
    <property type="protein sequence ID" value="MBK1877418.1"/>
    <property type="molecule type" value="Genomic_DNA"/>
</dbReference>
<dbReference type="InterPro" id="IPR024087">
    <property type="entry name" value="Creatininase-like_sf"/>
</dbReference>
<comment type="caution">
    <text evidence="6">The sequence shown here is derived from an EMBL/GenBank/DDBJ whole genome shotgun (WGS) entry which is preliminary data.</text>
</comment>
<dbReference type="PANTHER" id="PTHR35005:SF1">
    <property type="entry name" value="2-AMINO-5-FORMYLAMINO-6-RIBOSYLAMINOPYRIMIDIN-4(3H)-ONE 5'-MONOPHOSPHATE DEFORMYLASE"/>
    <property type="match status" value="1"/>
</dbReference>
<keyword evidence="4" id="KW-0862">Zinc</keyword>
<dbReference type="GO" id="GO:0016811">
    <property type="term" value="F:hydrolase activity, acting on carbon-nitrogen (but not peptide) bonds, in linear amides"/>
    <property type="evidence" value="ECO:0007669"/>
    <property type="project" value="TreeGrafter"/>
</dbReference>
<reference evidence="6" key="1">
    <citation type="submission" date="2021-01" db="EMBL/GenBank/DDBJ databases">
        <title>Modified the classification status of verrucomicrobia.</title>
        <authorList>
            <person name="Feng X."/>
        </authorList>
    </citation>
    <scope>NUCLEOTIDE SEQUENCE</scope>
    <source>
        <strain evidence="6">KCTC 13126</strain>
    </source>
</reference>
<dbReference type="Proteomes" id="UP000617628">
    <property type="component" value="Unassembled WGS sequence"/>
</dbReference>
<sequence length="291" mass="32202">MTKEIAKQVQLEHMMPREVDAAQSSCPTLFLPLGTIEWHGFQNVLGLDSLKAHELCVQAALQGGGLVHPPLYGGVGGLDEPHTFIFDKEESIISNYLRPWLEQLIRESHRNGFKAIILLTGHYGAAQQIIVRECAVRMSKELSIPVLGVPEYFLGLDIGYYGDHAATFETSLMMHLHEGTVDLDRLGEAPHQGVHGEDPKIHATAEEGARLAEPIVQRLALLAARMPKWDQATRLRFVEAENALVSKQIELSTPATAWGAWAKVQEGALDNYPIMLEKEDFEGIKALAETL</sequence>
<protein>
    <submittedName>
        <fullName evidence="6">Creatininase family protein</fullName>
    </submittedName>
</protein>
<evidence type="ECO:0000256" key="5">
    <source>
        <dbReference type="ARBA" id="ARBA00024029"/>
    </source>
</evidence>
<dbReference type="GO" id="GO:0009231">
    <property type="term" value="P:riboflavin biosynthetic process"/>
    <property type="evidence" value="ECO:0007669"/>
    <property type="project" value="TreeGrafter"/>
</dbReference>
<dbReference type="InterPro" id="IPR003785">
    <property type="entry name" value="Creatininase/forma_Hydrolase"/>
</dbReference>
<dbReference type="Gene3D" id="3.40.50.10310">
    <property type="entry name" value="Creatininase"/>
    <property type="match status" value="1"/>
</dbReference>
<gene>
    <name evidence="6" type="ORF">JIN87_11115</name>
</gene>
<dbReference type="PANTHER" id="PTHR35005">
    <property type="entry name" value="3-DEHYDRO-SCYLLO-INOSOSE HYDROLASE"/>
    <property type="match status" value="1"/>
</dbReference>
<dbReference type="SUPFAM" id="SSF102215">
    <property type="entry name" value="Creatininase"/>
    <property type="match status" value="1"/>
</dbReference>
<dbReference type="GO" id="GO:0046872">
    <property type="term" value="F:metal ion binding"/>
    <property type="evidence" value="ECO:0007669"/>
    <property type="project" value="UniProtKB-KW"/>
</dbReference>
<keyword evidence="7" id="KW-1185">Reference proteome</keyword>
<comment type="similarity">
    <text evidence="5">Belongs to the creatininase superfamily.</text>
</comment>
<evidence type="ECO:0000256" key="4">
    <source>
        <dbReference type="ARBA" id="ARBA00022833"/>
    </source>
</evidence>
<evidence type="ECO:0000313" key="6">
    <source>
        <dbReference type="EMBL" id="MBK1877418.1"/>
    </source>
</evidence>
<evidence type="ECO:0000256" key="1">
    <source>
        <dbReference type="ARBA" id="ARBA00001947"/>
    </source>
</evidence>
<evidence type="ECO:0000256" key="2">
    <source>
        <dbReference type="ARBA" id="ARBA00022723"/>
    </source>
</evidence>
<comment type="cofactor">
    <cofactor evidence="1">
        <name>Zn(2+)</name>
        <dbReference type="ChEBI" id="CHEBI:29105"/>
    </cofactor>
</comment>
<dbReference type="RefSeq" id="WP_200355633.1">
    <property type="nucleotide sequence ID" value="NZ_JAENIL010000018.1"/>
</dbReference>
<dbReference type="Pfam" id="PF02633">
    <property type="entry name" value="Creatininase"/>
    <property type="match status" value="1"/>
</dbReference>
<evidence type="ECO:0000256" key="3">
    <source>
        <dbReference type="ARBA" id="ARBA00022801"/>
    </source>
</evidence>
<accession>A0A934VRA3</accession>
<name>A0A934VRA3_9BACT</name>
<organism evidence="6 7">
    <name type="scientific">Pelagicoccus mobilis</name>
    <dbReference type="NCBI Taxonomy" id="415221"/>
    <lineage>
        <taxon>Bacteria</taxon>
        <taxon>Pseudomonadati</taxon>
        <taxon>Verrucomicrobiota</taxon>
        <taxon>Opitutia</taxon>
        <taxon>Puniceicoccales</taxon>
        <taxon>Pelagicoccaceae</taxon>
        <taxon>Pelagicoccus</taxon>
    </lineage>
</organism>
<dbReference type="AlphaFoldDB" id="A0A934VRA3"/>
<keyword evidence="2" id="KW-0479">Metal-binding</keyword>
<evidence type="ECO:0000313" key="7">
    <source>
        <dbReference type="Proteomes" id="UP000617628"/>
    </source>
</evidence>
<proteinExistence type="inferred from homology"/>